<protein>
    <recommendedName>
        <fullName evidence="5">Outer membrane protein beta-barrel domain-containing protein</fullName>
    </recommendedName>
</protein>
<evidence type="ECO:0008006" key="5">
    <source>
        <dbReference type="Google" id="ProtNLM"/>
    </source>
</evidence>
<feature type="signal peptide" evidence="2">
    <location>
        <begin position="1"/>
        <end position="22"/>
    </location>
</feature>
<keyword evidence="4" id="KW-1185">Reference proteome</keyword>
<evidence type="ECO:0000313" key="4">
    <source>
        <dbReference type="Proteomes" id="UP000324974"/>
    </source>
</evidence>
<proteinExistence type="predicted"/>
<dbReference type="Proteomes" id="UP000324974">
    <property type="component" value="Chromosome"/>
</dbReference>
<evidence type="ECO:0000313" key="3">
    <source>
        <dbReference type="EMBL" id="QEL17360.1"/>
    </source>
</evidence>
<reference evidence="4" key="1">
    <citation type="submission" date="2019-08" db="EMBL/GenBank/DDBJ databases">
        <title>Limnoglobus roseus gen. nov., sp. nov., a novel freshwater planctomycete with a giant genome from the family Gemmataceae.</title>
        <authorList>
            <person name="Kulichevskaya I.S."/>
            <person name="Naumoff D.G."/>
            <person name="Miroshnikov K."/>
            <person name="Ivanova A."/>
            <person name="Philippov D.A."/>
            <person name="Hakobyan A."/>
            <person name="Rijpstra I.C."/>
            <person name="Sinninghe Damste J.S."/>
            <person name="Liesack W."/>
            <person name="Dedysh S.N."/>
        </authorList>
    </citation>
    <scope>NUCLEOTIDE SEQUENCE [LARGE SCALE GENOMIC DNA]</scope>
    <source>
        <strain evidence="4">PX52</strain>
    </source>
</reference>
<keyword evidence="2" id="KW-0732">Signal</keyword>
<feature type="compositionally biased region" description="Basic and acidic residues" evidence="1">
    <location>
        <begin position="47"/>
        <end position="61"/>
    </location>
</feature>
<dbReference type="RefSeq" id="WP_149111984.1">
    <property type="nucleotide sequence ID" value="NZ_CP042425.1"/>
</dbReference>
<organism evidence="3 4">
    <name type="scientific">Limnoglobus roseus</name>
    <dbReference type="NCBI Taxonomy" id="2598579"/>
    <lineage>
        <taxon>Bacteria</taxon>
        <taxon>Pseudomonadati</taxon>
        <taxon>Planctomycetota</taxon>
        <taxon>Planctomycetia</taxon>
        <taxon>Gemmatales</taxon>
        <taxon>Gemmataceae</taxon>
        <taxon>Limnoglobus</taxon>
    </lineage>
</organism>
<accession>A0A5C1AEZ3</accession>
<dbReference type="AlphaFoldDB" id="A0A5C1AEZ3"/>
<dbReference type="EMBL" id="CP042425">
    <property type="protein sequence ID" value="QEL17360.1"/>
    <property type="molecule type" value="Genomic_DNA"/>
</dbReference>
<dbReference type="OrthoDB" id="281824at2"/>
<sequence>MKASRFLLGAVVLGTLAWPAFGQYDGVGLPVIPQPGVPPTAPLKADLPYKIDTPTKPDTTGKSDAPPSSATGLLTAPVIGLPTTPAQLPAGTVTSPACGPDGCCGPFGANGPITYELYARTGPALVIGGSELSSRLNTGWQVGTGAYTLLYNTSRDAAWTLGTGISYTYNRGRQERGGPLDVHTPAPTAGLADGITPQLVRGLHRTTFDYSIGRDWWLRGPGTVPTETDANTRVGGYVGGRYGTAHADLFSTADPLLYLRKHSITSSVFLGTHANWEKPMGNWIFFTGVRAEIDYAFLNVVPPQGSDVVSINLLFSMGVRY</sequence>
<name>A0A5C1AEZ3_9BACT</name>
<dbReference type="KEGG" id="lrs:PX52LOC_04344"/>
<gene>
    <name evidence="3" type="ORF">PX52LOC_04344</name>
</gene>
<feature type="region of interest" description="Disordered" evidence="1">
    <location>
        <begin position="43"/>
        <end position="69"/>
    </location>
</feature>
<evidence type="ECO:0000256" key="1">
    <source>
        <dbReference type="SAM" id="MobiDB-lite"/>
    </source>
</evidence>
<feature type="chain" id="PRO_5023050013" description="Outer membrane protein beta-barrel domain-containing protein" evidence="2">
    <location>
        <begin position="23"/>
        <end position="321"/>
    </location>
</feature>
<evidence type="ECO:0000256" key="2">
    <source>
        <dbReference type="SAM" id="SignalP"/>
    </source>
</evidence>